<keyword evidence="3" id="KW-1185">Reference proteome</keyword>
<dbReference type="Proteomes" id="UP000095200">
    <property type="component" value="Unassembled WGS sequence"/>
</dbReference>
<reference evidence="3" key="1">
    <citation type="submission" date="2016-06" db="EMBL/GenBank/DDBJ databases">
        <title>Draft genome sequence of Desulfoplanes formicivorans strain Pf12B.</title>
        <authorList>
            <person name="Watanabe M."/>
            <person name="Kojima H."/>
            <person name="Fukui M."/>
        </authorList>
    </citation>
    <scope>NUCLEOTIDE SEQUENCE [LARGE SCALE GENOMIC DNA]</scope>
    <source>
        <strain evidence="3">Pf12B</strain>
    </source>
</reference>
<name>A0A194ALL9_9BACT</name>
<sequence length="65" mass="7055">MDCSPLSIATCVSQLTLGHYGGWISNTQKTESSLVDRNHTLPAHSDQLHAHAGYYPTGEEPPGYI</sequence>
<feature type="region of interest" description="Disordered" evidence="1">
    <location>
        <begin position="40"/>
        <end position="65"/>
    </location>
</feature>
<accession>A0A194ALL9</accession>
<comment type="caution">
    <text evidence="2">The sequence shown here is derived from an EMBL/GenBank/DDBJ whole genome shotgun (WGS) entry which is preliminary data.</text>
</comment>
<evidence type="ECO:0000256" key="1">
    <source>
        <dbReference type="SAM" id="MobiDB-lite"/>
    </source>
</evidence>
<dbReference type="EMBL" id="BDFE01000022">
    <property type="protein sequence ID" value="GAU09921.1"/>
    <property type="molecule type" value="Genomic_DNA"/>
</dbReference>
<proteinExistence type="predicted"/>
<evidence type="ECO:0000313" key="3">
    <source>
        <dbReference type="Proteomes" id="UP000095200"/>
    </source>
</evidence>
<protein>
    <submittedName>
        <fullName evidence="2">Uncharacterized protein</fullName>
    </submittedName>
</protein>
<evidence type="ECO:0000313" key="2">
    <source>
        <dbReference type="EMBL" id="GAU09921.1"/>
    </source>
</evidence>
<organism evidence="2 3">
    <name type="scientific">Desulfoplanes formicivorans</name>
    <dbReference type="NCBI Taxonomy" id="1592317"/>
    <lineage>
        <taxon>Bacteria</taxon>
        <taxon>Pseudomonadati</taxon>
        <taxon>Thermodesulfobacteriota</taxon>
        <taxon>Desulfovibrionia</taxon>
        <taxon>Desulfovibrionales</taxon>
        <taxon>Desulfoplanaceae</taxon>
        <taxon>Desulfoplanes</taxon>
    </lineage>
</organism>
<dbReference type="AlphaFoldDB" id="A0A194ALL9"/>
<gene>
    <name evidence="2" type="ORF">DPF_2657</name>
</gene>